<dbReference type="SUPFAM" id="SSF50998">
    <property type="entry name" value="Quinoprotein alcohol dehydrogenase-like"/>
    <property type="match status" value="1"/>
</dbReference>
<proteinExistence type="predicted"/>
<dbReference type="InterPro" id="IPR011047">
    <property type="entry name" value="Quinoprotein_ADH-like_sf"/>
</dbReference>
<accession>A0A1B0CZ18</accession>
<sequence>MNWERIARRTLLFTSLAVTSVLLGTSHVQGSDNVEKLTHCRDNVERSSENRLLFVTTLDGRLSALDVDGVVKWSVPTGPGSLLSSSIHSLELTNNGRMVRMIPSLSGSLYQFDGQTIEAIPITADQLLTASFKFSNDVVISGGKETRSYGISMRTGQVIYECSIGGCQNRTDAIDE</sequence>
<evidence type="ECO:0000313" key="2">
    <source>
        <dbReference type="Proteomes" id="UP000092462"/>
    </source>
</evidence>
<name>A0A1B0CZ18_PHLPP</name>
<dbReference type="Gene3D" id="2.130.10.10">
    <property type="entry name" value="YVTN repeat-like/Quinoprotein amine dehydrogenase"/>
    <property type="match status" value="1"/>
</dbReference>
<dbReference type="AlphaFoldDB" id="A0A1B0CZ18"/>
<reference evidence="1" key="1">
    <citation type="submission" date="2022-08" db="UniProtKB">
        <authorList>
            <consortium name="EnsemblMetazoa"/>
        </authorList>
    </citation>
    <scope>IDENTIFICATION</scope>
    <source>
        <strain evidence="1">Israel</strain>
    </source>
</reference>
<organism evidence="1 2">
    <name type="scientific">Phlebotomus papatasi</name>
    <name type="common">Sandfly</name>
    <dbReference type="NCBI Taxonomy" id="29031"/>
    <lineage>
        <taxon>Eukaryota</taxon>
        <taxon>Metazoa</taxon>
        <taxon>Ecdysozoa</taxon>
        <taxon>Arthropoda</taxon>
        <taxon>Hexapoda</taxon>
        <taxon>Insecta</taxon>
        <taxon>Pterygota</taxon>
        <taxon>Neoptera</taxon>
        <taxon>Endopterygota</taxon>
        <taxon>Diptera</taxon>
        <taxon>Nematocera</taxon>
        <taxon>Psychodoidea</taxon>
        <taxon>Psychodidae</taxon>
        <taxon>Phlebotomus</taxon>
        <taxon>Phlebotomus</taxon>
    </lineage>
</organism>
<dbReference type="VEuPathDB" id="VectorBase:PPAPM1_002901"/>
<dbReference type="Proteomes" id="UP000092462">
    <property type="component" value="Unassembled WGS sequence"/>
</dbReference>
<protein>
    <submittedName>
        <fullName evidence="1">Uncharacterized protein</fullName>
    </submittedName>
</protein>
<dbReference type="VEuPathDB" id="VectorBase:PPAI000340"/>
<evidence type="ECO:0000313" key="1">
    <source>
        <dbReference type="EnsemblMetazoa" id="PPAI000340-PA"/>
    </source>
</evidence>
<dbReference type="EMBL" id="AJVK01020573">
    <property type="status" value="NOT_ANNOTATED_CDS"/>
    <property type="molecule type" value="Genomic_DNA"/>
</dbReference>
<keyword evidence="2" id="KW-1185">Reference proteome</keyword>
<dbReference type="EnsemblMetazoa" id="PPAI000340-RA">
    <property type="protein sequence ID" value="PPAI000340-PA"/>
    <property type="gene ID" value="PPAI000340"/>
</dbReference>
<dbReference type="InterPro" id="IPR015943">
    <property type="entry name" value="WD40/YVTN_repeat-like_dom_sf"/>
</dbReference>